<evidence type="ECO:0008006" key="4">
    <source>
        <dbReference type="Google" id="ProtNLM"/>
    </source>
</evidence>
<proteinExistence type="predicted"/>
<name>A0ABU6VXX3_9FABA</name>
<dbReference type="Proteomes" id="UP001341840">
    <property type="component" value="Unassembled WGS sequence"/>
</dbReference>
<evidence type="ECO:0000313" key="3">
    <source>
        <dbReference type="Proteomes" id="UP001341840"/>
    </source>
</evidence>
<accession>A0ABU6VXX3</accession>
<feature type="region of interest" description="Disordered" evidence="1">
    <location>
        <begin position="260"/>
        <end position="287"/>
    </location>
</feature>
<reference evidence="2 3" key="1">
    <citation type="journal article" date="2023" name="Plants (Basel)">
        <title>Bridging the Gap: Combining Genomics and Transcriptomics Approaches to Understand Stylosanthes scabra, an Orphan Legume from the Brazilian Caatinga.</title>
        <authorList>
            <person name="Ferreira-Neto J.R.C."/>
            <person name="da Silva M.D."/>
            <person name="Binneck E."/>
            <person name="de Melo N.F."/>
            <person name="da Silva R.H."/>
            <person name="de Melo A.L.T.M."/>
            <person name="Pandolfi V."/>
            <person name="Bustamante F.O."/>
            <person name="Brasileiro-Vidal A.C."/>
            <person name="Benko-Iseppon A.M."/>
        </authorList>
    </citation>
    <scope>NUCLEOTIDE SEQUENCE [LARGE SCALE GENOMIC DNA]</scope>
    <source>
        <tissue evidence="2">Leaves</tissue>
    </source>
</reference>
<protein>
    <recommendedName>
        <fullName evidence="4">Aminotransferase-like plant mobile domain-containing protein</fullName>
    </recommendedName>
</protein>
<evidence type="ECO:0000313" key="2">
    <source>
        <dbReference type="EMBL" id="MED6178470.1"/>
    </source>
</evidence>
<feature type="non-terminal residue" evidence="2">
    <location>
        <position position="287"/>
    </location>
</feature>
<keyword evidence="3" id="KW-1185">Reference proteome</keyword>
<sequence length="287" mass="31581">FIWESYMVHEVGTVAHPGIFEQRHVQLWTACVPLIYFGTIEWHPADRVVPQFGGVQDILGHPVNIDFLHSKDGRGGDRWFPHTYQTWHGKRFLCGDAAHGDVRMTQVPGEASQRVPTAHEPLLRVDDVPDNRRPERRMRVGTRTTARDWQWVNQAMEEDGEVEVAPQRVRRLPEAAIGRRRRGGRGGQGRGGGGDEAAGGPDVPHTPGASTQGYVDETQQFFGSPGGSFFDGVLSPASLEQQFGAEGAYYADLARCLQGSPQDALGRSSSQAQGRTHVDLNQPASDP</sequence>
<organism evidence="2 3">
    <name type="scientific">Stylosanthes scabra</name>
    <dbReference type="NCBI Taxonomy" id="79078"/>
    <lineage>
        <taxon>Eukaryota</taxon>
        <taxon>Viridiplantae</taxon>
        <taxon>Streptophyta</taxon>
        <taxon>Embryophyta</taxon>
        <taxon>Tracheophyta</taxon>
        <taxon>Spermatophyta</taxon>
        <taxon>Magnoliopsida</taxon>
        <taxon>eudicotyledons</taxon>
        <taxon>Gunneridae</taxon>
        <taxon>Pentapetalae</taxon>
        <taxon>rosids</taxon>
        <taxon>fabids</taxon>
        <taxon>Fabales</taxon>
        <taxon>Fabaceae</taxon>
        <taxon>Papilionoideae</taxon>
        <taxon>50 kb inversion clade</taxon>
        <taxon>dalbergioids sensu lato</taxon>
        <taxon>Dalbergieae</taxon>
        <taxon>Pterocarpus clade</taxon>
        <taxon>Stylosanthes</taxon>
    </lineage>
</organism>
<feature type="non-terminal residue" evidence="2">
    <location>
        <position position="1"/>
    </location>
</feature>
<feature type="region of interest" description="Disordered" evidence="1">
    <location>
        <begin position="173"/>
        <end position="213"/>
    </location>
</feature>
<evidence type="ECO:0000256" key="1">
    <source>
        <dbReference type="SAM" id="MobiDB-lite"/>
    </source>
</evidence>
<feature type="compositionally biased region" description="Gly residues" evidence="1">
    <location>
        <begin position="185"/>
        <end position="197"/>
    </location>
</feature>
<dbReference type="EMBL" id="JASCZI010155833">
    <property type="protein sequence ID" value="MED6178470.1"/>
    <property type="molecule type" value="Genomic_DNA"/>
</dbReference>
<comment type="caution">
    <text evidence="2">The sequence shown here is derived from an EMBL/GenBank/DDBJ whole genome shotgun (WGS) entry which is preliminary data.</text>
</comment>
<gene>
    <name evidence="2" type="ORF">PIB30_107912</name>
</gene>